<evidence type="ECO:0000313" key="2">
    <source>
        <dbReference type="EMBL" id="RUO36297.1"/>
    </source>
</evidence>
<protein>
    <submittedName>
        <fullName evidence="2">Alpha/beta hydrolase</fullName>
    </submittedName>
</protein>
<dbReference type="AlphaFoldDB" id="A0A432WRJ5"/>
<dbReference type="RefSeq" id="WP_157981265.1">
    <property type="nucleotide sequence ID" value="NZ_PIPM01000001.1"/>
</dbReference>
<gene>
    <name evidence="2" type="ORF">CWE11_00310</name>
</gene>
<feature type="domain" description="KANL3/Tex30 alpha/beta hydrolase-like" evidence="1">
    <location>
        <begin position="4"/>
        <end position="198"/>
    </location>
</feature>
<dbReference type="InterPro" id="IPR029058">
    <property type="entry name" value="AB_hydrolase_fold"/>
</dbReference>
<dbReference type="Pfam" id="PF20408">
    <property type="entry name" value="Abhydrolase_11"/>
    <property type="match status" value="1"/>
</dbReference>
<dbReference type="PANTHER" id="PTHR13136:SF11">
    <property type="entry name" value="TESTIS-EXPRESSED PROTEIN 30"/>
    <property type="match status" value="1"/>
</dbReference>
<dbReference type="PANTHER" id="PTHR13136">
    <property type="entry name" value="TESTIS DEVELOPMENT PROTEIN PRTD"/>
    <property type="match status" value="1"/>
</dbReference>
<dbReference type="SUPFAM" id="SSF53474">
    <property type="entry name" value="alpha/beta-Hydrolases"/>
    <property type="match status" value="1"/>
</dbReference>
<dbReference type="EMBL" id="PIPM01000001">
    <property type="protein sequence ID" value="RUO36297.1"/>
    <property type="molecule type" value="Genomic_DNA"/>
</dbReference>
<organism evidence="2 3">
    <name type="scientific">Aliidiomarina sanyensis</name>
    <dbReference type="NCBI Taxonomy" id="1249555"/>
    <lineage>
        <taxon>Bacteria</taxon>
        <taxon>Pseudomonadati</taxon>
        <taxon>Pseudomonadota</taxon>
        <taxon>Gammaproteobacteria</taxon>
        <taxon>Alteromonadales</taxon>
        <taxon>Idiomarinaceae</taxon>
        <taxon>Aliidiomarina</taxon>
    </lineage>
</organism>
<dbReference type="GO" id="GO:0016787">
    <property type="term" value="F:hydrolase activity"/>
    <property type="evidence" value="ECO:0007669"/>
    <property type="project" value="UniProtKB-KW"/>
</dbReference>
<dbReference type="Proteomes" id="UP000288405">
    <property type="component" value="Unassembled WGS sequence"/>
</dbReference>
<dbReference type="InterPro" id="IPR026555">
    <property type="entry name" value="NSL3/Tex30"/>
</dbReference>
<dbReference type="OrthoDB" id="652634at2"/>
<sequence length="207" mass="23196">MTVNLFFAHGAGAGPESEFMQTIGQLCEEKGYRVHWVTFPYWQKVQESGTKRPPDRASVLDAYFVDYVKQQRIGVNSPTFLMGKSMGARVAFRTAEALNAVGVIGLGFPFHPPGRSEKHRLNEVLDTVQPALILQGERDPFGNRTWVAAHHQALQSRKNLKMIWMHEGNHDLVPPKRSGRTSSDAWAQAVAAIHEFIENTMASQQAR</sequence>
<keyword evidence="3" id="KW-1185">Reference proteome</keyword>
<evidence type="ECO:0000313" key="3">
    <source>
        <dbReference type="Proteomes" id="UP000288405"/>
    </source>
</evidence>
<dbReference type="Gene3D" id="3.40.50.1820">
    <property type="entry name" value="alpha/beta hydrolase"/>
    <property type="match status" value="1"/>
</dbReference>
<reference evidence="2 3" key="1">
    <citation type="journal article" date="2011" name="Front. Microbiol.">
        <title>Genomic signatures of strain selection and enhancement in Bacillus atrophaeus var. globigii, a historical biowarfare simulant.</title>
        <authorList>
            <person name="Gibbons H.S."/>
            <person name="Broomall S.M."/>
            <person name="McNew L.A."/>
            <person name="Daligault H."/>
            <person name="Chapman C."/>
            <person name="Bruce D."/>
            <person name="Karavis M."/>
            <person name="Krepps M."/>
            <person name="McGregor P.A."/>
            <person name="Hong C."/>
            <person name="Park K.H."/>
            <person name="Akmal A."/>
            <person name="Feldman A."/>
            <person name="Lin J.S."/>
            <person name="Chang W.E."/>
            <person name="Higgs B.W."/>
            <person name="Demirev P."/>
            <person name="Lindquist J."/>
            <person name="Liem A."/>
            <person name="Fochler E."/>
            <person name="Read T.D."/>
            <person name="Tapia R."/>
            <person name="Johnson S."/>
            <person name="Bishop-Lilly K.A."/>
            <person name="Detter C."/>
            <person name="Han C."/>
            <person name="Sozhamannan S."/>
            <person name="Rosenzweig C.N."/>
            <person name="Skowronski E.W."/>
        </authorList>
    </citation>
    <scope>NUCLEOTIDE SEQUENCE [LARGE SCALE GENOMIC DNA]</scope>
    <source>
        <strain evidence="2 3">GYP-17</strain>
    </source>
</reference>
<name>A0A432WRJ5_9GAMM</name>
<evidence type="ECO:0000259" key="1">
    <source>
        <dbReference type="Pfam" id="PF20408"/>
    </source>
</evidence>
<keyword evidence="2" id="KW-0378">Hydrolase</keyword>
<proteinExistence type="predicted"/>
<comment type="caution">
    <text evidence="2">The sequence shown here is derived from an EMBL/GenBank/DDBJ whole genome shotgun (WGS) entry which is preliminary data.</text>
</comment>
<dbReference type="InterPro" id="IPR046879">
    <property type="entry name" value="KANL3/Tex30_Abhydrolase"/>
</dbReference>
<accession>A0A432WRJ5</accession>